<protein>
    <submittedName>
        <fullName evidence="1">Uncharacterized protein</fullName>
    </submittedName>
</protein>
<dbReference type="Proteomes" id="UP000464749">
    <property type="component" value="Plasmid unnamed1"/>
</dbReference>
<dbReference type="AlphaFoldDB" id="A0A9X7TEG5"/>
<geneLocation type="plasmid" evidence="1 3">
    <name>unnamed1</name>
</geneLocation>
<dbReference type="EMBL" id="CP040855">
    <property type="protein sequence ID" value="QIA88467.1"/>
    <property type="molecule type" value="Genomic_DNA"/>
</dbReference>
<organism evidence="1 3">
    <name type="scientific">Lactobacillus johnsonii</name>
    <dbReference type="NCBI Taxonomy" id="33959"/>
    <lineage>
        <taxon>Bacteria</taxon>
        <taxon>Bacillati</taxon>
        <taxon>Bacillota</taxon>
        <taxon>Bacilli</taxon>
        <taxon>Lactobacillales</taxon>
        <taxon>Lactobacillaceae</taxon>
        <taxon>Lactobacillus</taxon>
    </lineage>
</organism>
<accession>A0A9X7TEG5</accession>
<dbReference type="EMBL" id="CP040855">
    <property type="protein sequence ID" value="QIA88474.1"/>
    <property type="molecule type" value="Genomic_DNA"/>
</dbReference>
<gene>
    <name evidence="1" type="ORF">FEE39_09460</name>
    <name evidence="2" type="ORF">FEE39_09495</name>
</gene>
<sequence>MQEKLDALNKKKTTVSVTITDKNLIQALRTITAPQEKNIPDFIHDKLLPVYMASLDEETQKKVLDQAKLMNNISSAKL</sequence>
<evidence type="ECO:0000313" key="2">
    <source>
        <dbReference type="EMBL" id="QIA88474.1"/>
    </source>
</evidence>
<proteinExistence type="predicted"/>
<evidence type="ECO:0000313" key="1">
    <source>
        <dbReference type="EMBL" id="QIA88467.1"/>
    </source>
</evidence>
<dbReference type="RefSeq" id="WP_163588834.1">
    <property type="nucleotide sequence ID" value="NZ_CP040855.1"/>
</dbReference>
<evidence type="ECO:0000313" key="3">
    <source>
        <dbReference type="Proteomes" id="UP000464749"/>
    </source>
</evidence>
<keyword evidence="1" id="KW-0614">Plasmid</keyword>
<name>A0A9X7TEG5_LACJH</name>
<reference evidence="1 3" key="1">
    <citation type="submission" date="2019-06" db="EMBL/GenBank/DDBJ databases">
        <title>Whole genome sequencing of Lactobacillus johnsonii strain G2A.</title>
        <authorList>
            <person name="Conlan S."/>
            <person name="Thomas P.J."/>
            <person name="Mullikin J."/>
            <person name="Singer J."/>
            <person name="Weaver C."/>
            <person name="Segre J.A."/>
        </authorList>
    </citation>
    <scope>NUCLEOTIDE SEQUENCE [LARGE SCALE GENOMIC DNA]</scope>
    <source>
        <strain evidence="1 3">G2A</strain>
        <plasmid evidence="1 3">unnamed1</plasmid>
    </source>
</reference>